<evidence type="ECO:0000256" key="1">
    <source>
        <dbReference type="SAM" id="Coils"/>
    </source>
</evidence>
<dbReference type="Proteomes" id="UP000028542">
    <property type="component" value="Unassembled WGS sequence"/>
</dbReference>
<feature type="coiled-coil region" evidence="1">
    <location>
        <begin position="3"/>
        <end position="30"/>
    </location>
</feature>
<keyword evidence="1" id="KW-0175">Coiled coil</keyword>
<sequence>MNKDSQKEKIQEIYNEITRLTEELSKIQCTHNECEECPFRELTTTDSNQTLDCGGFIDLFMYN</sequence>
<dbReference type="eggNOG" id="ENOG50327XH">
    <property type="taxonomic scope" value="Bacteria"/>
</dbReference>
<evidence type="ECO:0000313" key="2">
    <source>
        <dbReference type="EMBL" id="KEZ86306.1"/>
    </source>
</evidence>
<protein>
    <submittedName>
        <fullName evidence="2">Uncharacterized protein</fullName>
    </submittedName>
</protein>
<keyword evidence="3" id="KW-1185">Reference proteome</keyword>
<comment type="caution">
    <text evidence="2">The sequence shown here is derived from an EMBL/GenBank/DDBJ whole genome shotgun (WGS) entry which is preliminary data.</text>
</comment>
<dbReference type="AlphaFoldDB" id="A0A084JBH2"/>
<dbReference type="EMBL" id="JPMD01000024">
    <property type="protein sequence ID" value="KEZ86306.1"/>
    <property type="molecule type" value="Genomic_DNA"/>
</dbReference>
<dbReference type="RefSeq" id="WP_035132992.1">
    <property type="nucleotide sequence ID" value="NZ_JPMD01000024.1"/>
</dbReference>
<organism evidence="2 3">
    <name type="scientific">Clostridium sulfidigenes</name>
    <dbReference type="NCBI Taxonomy" id="318464"/>
    <lineage>
        <taxon>Bacteria</taxon>
        <taxon>Bacillati</taxon>
        <taxon>Bacillota</taxon>
        <taxon>Clostridia</taxon>
        <taxon>Eubacteriales</taxon>
        <taxon>Clostridiaceae</taxon>
        <taxon>Clostridium</taxon>
    </lineage>
</organism>
<reference evidence="2 3" key="1">
    <citation type="submission" date="2014-07" db="EMBL/GenBank/DDBJ databases">
        <title>Draft genome of Clostridium sulfidigenes 113A isolated from sediments associated with methane hydrate from Krishna Godavari basin.</title>
        <authorList>
            <person name="Honkalas V.S."/>
            <person name="Dabir A.P."/>
            <person name="Arora P."/>
            <person name="Dhakephalkar P.K."/>
        </authorList>
    </citation>
    <scope>NUCLEOTIDE SEQUENCE [LARGE SCALE GENOMIC DNA]</scope>
    <source>
        <strain evidence="2 3">113A</strain>
    </source>
</reference>
<accession>A0A084JBH2</accession>
<name>A0A084JBH2_9CLOT</name>
<proteinExistence type="predicted"/>
<gene>
    <name evidence="2" type="ORF">IO99_10570</name>
</gene>
<evidence type="ECO:0000313" key="3">
    <source>
        <dbReference type="Proteomes" id="UP000028542"/>
    </source>
</evidence>